<evidence type="ECO:0000256" key="13">
    <source>
        <dbReference type="PIRSR" id="PIRSR605478-3"/>
    </source>
</evidence>
<feature type="binding site" evidence="13">
    <location>
        <position position="69"/>
    </location>
    <ligand>
        <name>thiamine diphosphate</name>
        <dbReference type="ChEBI" id="CHEBI:58937"/>
    </ligand>
</feature>
<evidence type="ECO:0000256" key="8">
    <source>
        <dbReference type="ARBA" id="ARBA00023052"/>
    </source>
</evidence>
<keyword evidence="6 16" id="KW-0106">Calcium</keyword>
<comment type="subunit">
    <text evidence="2 16">Homodimer.</text>
</comment>
<feature type="binding site" evidence="13">
    <location>
        <position position="433"/>
    </location>
    <ligand>
        <name>thiamine diphosphate</name>
        <dbReference type="ChEBI" id="CHEBI:58937"/>
    </ligand>
</feature>
<dbReference type="GO" id="GO:0006098">
    <property type="term" value="P:pentose-phosphate shunt"/>
    <property type="evidence" value="ECO:0007669"/>
    <property type="project" value="TreeGrafter"/>
</dbReference>
<dbReference type="PANTHER" id="PTHR43522">
    <property type="entry name" value="TRANSKETOLASE"/>
    <property type="match status" value="1"/>
</dbReference>
<dbReference type="InterPro" id="IPR055152">
    <property type="entry name" value="Transketolase-like_C_2"/>
</dbReference>
<comment type="catalytic activity">
    <reaction evidence="9 16">
        <text>D-sedoheptulose 7-phosphate + D-glyceraldehyde 3-phosphate = aldehydo-D-ribose 5-phosphate + D-xylulose 5-phosphate</text>
        <dbReference type="Rhea" id="RHEA:10508"/>
        <dbReference type="ChEBI" id="CHEBI:57483"/>
        <dbReference type="ChEBI" id="CHEBI:57737"/>
        <dbReference type="ChEBI" id="CHEBI:58273"/>
        <dbReference type="ChEBI" id="CHEBI:59776"/>
        <dbReference type="EC" id="2.2.1.1"/>
    </reaction>
</comment>
<feature type="binding site" evidence="14">
    <location>
        <position position="187"/>
    </location>
    <ligand>
        <name>Mg(2+)</name>
        <dbReference type="ChEBI" id="CHEBI:18420"/>
    </ligand>
</feature>
<feature type="compositionally biased region" description="Basic and acidic residues" evidence="17">
    <location>
        <begin position="103"/>
        <end position="112"/>
    </location>
</feature>
<feature type="active site" description="Proton donor" evidence="11">
    <location>
        <position position="407"/>
    </location>
</feature>
<evidence type="ECO:0000256" key="5">
    <source>
        <dbReference type="ARBA" id="ARBA00022723"/>
    </source>
</evidence>
<comment type="cofactor">
    <cofactor evidence="14">
        <name>Mg(2+)</name>
        <dbReference type="ChEBI" id="CHEBI:18420"/>
    </cofactor>
    <text evidence="14">Binds 1 Mg(2+) ion per subunit. Can also utilize other divalent metal cations, such as Ca(2+), Mn(2+) and Co(2+).</text>
</comment>
<feature type="region of interest" description="Disordered" evidence="17">
    <location>
        <begin position="652"/>
        <end position="671"/>
    </location>
</feature>
<evidence type="ECO:0000256" key="14">
    <source>
        <dbReference type="PIRSR" id="PIRSR605478-4"/>
    </source>
</evidence>
<evidence type="ECO:0000256" key="6">
    <source>
        <dbReference type="ARBA" id="ARBA00022837"/>
    </source>
</evidence>
<feature type="binding site" evidence="12">
    <location>
        <position position="469"/>
    </location>
    <ligand>
        <name>substrate</name>
    </ligand>
</feature>
<feature type="region of interest" description="Disordered" evidence="17">
    <location>
        <begin position="97"/>
        <end position="118"/>
    </location>
</feature>
<name>A0A9E6UIY6_9HYPH</name>
<dbReference type="Pfam" id="PF22613">
    <property type="entry name" value="Transketolase_C_1"/>
    <property type="match status" value="1"/>
</dbReference>
<dbReference type="SMART" id="SM00861">
    <property type="entry name" value="Transket_pyr"/>
    <property type="match status" value="1"/>
</dbReference>
<feature type="site" description="Important for catalytic activity" evidence="15">
    <location>
        <position position="29"/>
    </location>
</feature>
<evidence type="ECO:0000313" key="20">
    <source>
        <dbReference type="Proteomes" id="UP000825701"/>
    </source>
</evidence>
<evidence type="ECO:0000256" key="4">
    <source>
        <dbReference type="ARBA" id="ARBA00022679"/>
    </source>
</evidence>
<comment type="cofactor">
    <cofactor evidence="16">
        <name>Mg(2+)</name>
        <dbReference type="ChEBI" id="CHEBI:18420"/>
    </cofactor>
    <cofactor evidence="16">
        <name>Ca(2+)</name>
        <dbReference type="ChEBI" id="CHEBI:29108"/>
    </cofactor>
    <cofactor evidence="16">
        <name>Mn(2+)</name>
        <dbReference type="ChEBI" id="CHEBI:29035"/>
    </cofactor>
    <cofactor evidence="16">
        <name>Co(2+)</name>
        <dbReference type="ChEBI" id="CHEBI:48828"/>
    </cofactor>
    <text evidence="16">Binds 1 Mg(2+) ion per subunit. Can also utilize other divalent metal cations, such as Ca(2+), Mn(2+) and Co(2+).</text>
</comment>
<evidence type="ECO:0000256" key="16">
    <source>
        <dbReference type="RuleBase" id="RU004996"/>
    </source>
</evidence>
<feature type="binding site" evidence="12">
    <location>
        <position position="354"/>
    </location>
    <ligand>
        <name>substrate</name>
    </ligand>
</feature>
<proteinExistence type="inferred from homology"/>
<feature type="binding site" evidence="12">
    <location>
        <position position="259"/>
    </location>
    <ligand>
        <name>substrate</name>
    </ligand>
</feature>
<evidence type="ECO:0000256" key="7">
    <source>
        <dbReference type="ARBA" id="ARBA00022842"/>
    </source>
</evidence>
<dbReference type="Gene3D" id="3.40.50.970">
    <property type="match status" value="2"/>
</dbReference>
<accession>A0A9E6UIY6</accession>
<evidence type="ECO:0000256" key="10">
    <source>
        <dbReference type="NCBIfam" id="TIGR00232"/>
    </source>
</evidence>
<dbReference type="Proteomes" id="UP000825701">
    <property type="component" value="Chromosome"/>
</dbReference>
<evidence type="ECO:0000256" key="12">
    <source>
        <dbReference type="PIRSR" id="PIRSR605478-2"/>
    </source>
</evidence>
<reference evidence="19" key="1">
    <citation type="submission" date="2021-08" db="EMBL/GenBank/DDBJ databases">
        <authorList>
            <person name="Zhang H."/>
            <person name="Xu M."/>
            <person name="Yu Z."/>
            <person name="Yang L."/>
            <person name="Cai Y."/>
        </authorList>
    </citation>
    <scope>NUCLEOTIDE SEQUENCE</scope>
    <source>
        <strain evidence="19">CHL1</strain>
    </source>
</reference>
<comment type="similarity">
    <text evidence="1 16">Belongs to the transketolase family.</text>
</comment>
<dbReference type="PROSITE" id="PS00802">
    <property type="entry name" value="TRANSKETOLASE_2"/>
    <property type="match status" value="1"/>
</dbReference>
<keyword evidence="4 16" id="KW-0808">Transferase</keyword>
<dbReference type="PROSITE" id="PS00801">
    <property type="entry name" value="TRANSKETOLASE_1"/>
    <property type="match status" value="1"/>
</dbReference>
<dbReference type="InterPro" id="IPR005474">
    <property type="entry name" value="Transketolase_N"/>
</dbReference>
<dbReference type="GO" id="GO:0004802">
    <property type="term" value="F:transketolase activity"/>
    <property type="evidence" value="ECO:0007669"/>
    <property type="project" value="UniProtKB-UniRule"/>
</dbReference>
<dbReference type="CDD" id="cd07033">
    <property type="entry name" value="TPP_PYR_DXS_TK_like"/>
    <property type="match status" value="1"/>
</dbReference>
<evidence type="ECO:0000256" key="9">
    <source>
        <dbReference type="ARBA" id="ARBA00049473"/>
    </source>
</evidence>
<evidence type="ECO:0000313" key="19">
    <source>
        <dbReference type="EMBL" id="QZO01383.1"/>
    </source>
</evidence>
<evidence type="ECO:0000256" key="1">
    <source>
        <dbReference type="ARBA" id="ARBA00007131"/>
    </source>
</evidence>
<dbReference type="GO" id="GO:0046872">
    <property type="term" value="F:metal ion binding"/>
    <property type="evidence" value="ECO:0007669"/>
    <property type="project" value="UniProtKB-KW"/>
</dbReference>
<dbReference type="FunFam" id="3.40.50.970:FF:000004">
    <property type="entry name" value="Transketolase"/>
    <property type="match status" value="1"/>
</dbReference>
<dbReference type="FunFam" id="3.40.50.970:FF:000003">
    <property type="entry name" value="Transketolase"/>
    <property type="match status" value="1"/>
</dbReference>
<feature type="binding site" evidence="12">
    <location>
        <position position="516"/>
    </location>
    <ligand>
        <name>substrate</name>
    </ligand>
</feature>
<dbReference type="InterPro" id="IPR005478">
    <property type="entry name" value="Transketolase_bac-like"/>
</dbReference>
<feature type="binding site" evidence="12">
    <location>
        <position position="457"/>
    </location>
    <ligand>
        <name>substrate</name>
    </ligand>
</feature>
<feature type="binding site" evidence="12">
    <location>
        <position position="465"/>
    </location>
    <ligand>
        <name>substrate</name>
    </ligand>
</feature>
<comment type="function">
    <text evidence="16">Catalyzes the transfer of a two-carbon ketol group from a ketose donor to an aldose acceptor, via a covalent intermediate with the cofactor thiamine pyrophosphate.</text>
</comment>
<feature type="binding site" evidence="14">
    <location>
        <position position="155"/>
    </location>
    <ligand>
        <name>Mg(2+)</name>
        <dbReference type="ChEBI" id="CHEBI:18420"/>
    </ligand>
</feature>
<dbReference type="InterPro" id="IPR009014">
    <property type="entry name" value="Transketo_C/PFOR_II"/>
</dbReference>
<evidence type="ECO:0000256" key="2">
    <source>
        <dbReference type="ARBA" id="ARBA00011738"/>
    </source>
</evidence>
<dbReference type="KEGG" id="cmet:K6K41_07950"/>
<feature type="binding site" evidence="14">
    <location>
        <position position="185"/>
    </location>
    <ligand>
        <name>Mg(2+)</name>
        <dbReference type="ChEBI" id="CHEBI:18420"/>
    </ligand>
</feature>
<comment type="cofactor">
    <cofactor evidence="13">
        <name>thiamine diphosphate</name>
        <dbReference type="ChEBI" id="CHEBI:58937"/>
    </cofactor>
    <text evidence="13">Binds 1 thiamine pyrophosphate per subunit. During the reaction, the substrate forms a covalent intermediate with the cofactor.</text>
</comment>
<dbReference type="EC" id="2.2.1.1" evidence="3 10"/>
<dbReference type="InterPro" id="IPR049557">
    <property type="entry name" value="Transketolase_CS"/>
</dbReference>
<feature type="binding site" evidence="13">
    <location>
        <position position="259"/>
    </location>
    <ligand>
        <name>thiamine diphosphate</name>
        <dbReference type="ChEBI" id="CHEBI:58937"/>
    </ligand>
</feature>
<organism evidence="19 20">
    <name type="scientific">Chenggangzhangella methanolivorans</name>
    <dbReference type="NCBI Taxonomy" id="1437009"/>
    <lineage>
        <taxon>Bacteria</taxon>
        <taxon>Pseudomonadati</taxon>
        <taxon>Pseudomonadota</taxon>
        <taxon>Alphaproteobacteria</taxon>
        <taxon>Hyphomicrobiales</taxon>
        <taxon>Methylopilaceae</taxon>
        <taxon>Chenggangzhangella</taxon>
    </lineage>
</organism>
<dbReference type="Gene3D" id="3.40.50.920">
    <property type="match status" value="1"/>
</dbReference>
<dbReference type="Pfam" id="PF02779">
    <property type="entry name" value="Transket_pyr"/>
    <property type="match status" value="1"/>
</dbReference>
<dbReference type="NCBIfam" id="TIGR00232">
    <property type="entry name" value="tktlase_bact"/>
    <property type="match status" value="1"/>
</dbReference>
<dbReference type="InterPro" id="IPR029061">
    <property type="entry name" value="THDP-binding"/>
</dbReference>
<feature type="site" description="Important for catalytic activity" evidence="15">
    <location>
        <position position="259"/>
    </location>
</feature>
<dbReference type="CDD" id="cd02012">
    <property type="entry name" value="TPP_TK"/>
    <property type="match status" value="1"/>
</dbReference>
<feature type="binding site" evidence="12">
    <location>
        <position position="381"/>
    </location>
    <ligand>
        <name>substrate</name>
    </ligand>
</feature>
<sequence>MSDAATQRRMANAIRFLSMDAVEKANSGHPGMPMGMADVATVLFTKILKYDATDPYWVDRDRFVLSAGHGSMLLYSLLHLTGSKEMTIEQLKNFRQVGSKTPGHPERGHTESVETTTGPLGAGISNAVGMALAERILAAEYPTVFGHRTFALCSDGDLMEGISQEAIAIAGHYRLSKLVFLYDDNGISIDGHTSLSDSVDQVARFKACGWNAVHVDGHDADAVEAAIKATEGSDKPTLIACKTVIGFGAPNKGGTEKVHGSALGADEIAAARKHLGWDYEPFVVPDDLKSLWLEAGKRGQGARKEWEKRFEALETGVRNDLERRLHGDLPETFAKAMADYKAKLYAEPKELATRKAGEAALTVVKGELPELVSGSADLTPSNNTLTKNMTVISPEGGGSFMHWGIREHGMAGAVNGMAIHGGILPVGSTFLVFSDYCRPSLRLAALMGIRVVQVFTHDSIGVGEDGPTHQPVEHVAALRAIPNLNVFRPCDGIETAEAWEVAVASKTRPSIFALTRQNLPQLRLKDAGENLTAKGAYELQAAEGAPMVSLFASGSEVSLAAEAKIALDAAGVPTRVVSVPCMDLFNDQSGAYRAEVIGTAPVKIAIEAAIRMGWDSIVGSDGGFVGMSSFGESGPYKEVYKKFGITTEAGRGARKGHERFSGVNGLHDEKS</sequence>
<keyword evidence="5 14" id="KW-0479">Metal-binding</keyword>
<evidence type="ECO:0000256" key="3">
    <source>
        <dbReference type="ARBA" id="ARBA00013152"/>
    </source>
</evidence>
<dbReference type="InterPro" id="IPR005475">
    <property type="entry name" value="Transketolase-like_Pyr-bd"/>
</dbReference>
<feature type="binding site" evidence="12">
    <location>
        <position position="29"/>
    </location>
    <ligand>
        <name>substrate</name>
    </ligand>
</feature>
<evidence type="ECO:0000256" key="11">
    <source>
        <dbReference type="PIRSR" id="PIRSR605478-1"/>
    </source>
</evidence>
<feature type="binding site" evidence="13">
    <location>
        <position position="185"/>
    </location>
    <ligand>
        <name>thiamine diphosphate</name>
        <dbReference type="ChEBI" id="CHEBI:58937"/>
    </ligand>
</feature>
<dbReference type="SUPFAM" id="SSF52922">
    <property type="entry name" value="TK C-terminal domain-like"/>
    <property type="match status" value="1"/>
</dbReference>
<protein>
    <recommendedName>
        <fullName evidence="3 10">Transketolase</fullName>
        <ecNumber evidence="3 10">2.2.1.1</ecNumber>
    </recommendedName>
</protein>
<dbReference type="Pfam" id="PF00456">
    <property type="entry name" value="Transketolase_N"/>
    <property type="match status" value="1"/>
</dbReference>
<dbReference type="GO" id="GO:0005829">
    <property type="term" value="C:cytosol"/>
    <property type="evidence" value="ECO:0007669"/>
    <property type="project" value="TreeGrafter"/>
</dbReference>
<dbReference type="InterPro" id="IPR020826">
    <property type="entry name" value="Transketolase_BS"/>
</dbReference>
<dbReference type="PANTHER" id="PTHR43522:SF2">
    <property type="entry name" value="TRANSKETOLASE 1-RELATED"/>
    <property type="match status" value="1"/>
</dbReference>
<evidence type="ECO:0000256" key="15">
    <source>
        <dbReference type="PIRSR" id="PIRSR605478-5"/>
    </source>
</evidence>
<evidence type="ECO:0000259" key="18">
    <source>
        <dbReference type="SMART" id="SM00861"/>
    </source>
</evidence>
<dbReference type="RefSeq" id="WP_261404649.1">
    <property type="nucleotide sequence ID" value="NZ_CP081869.1"/>
</dbReference>
<feature type="binding site" evidence="13">
    <location>
        <begin position="118"/>
        <end position="120"/>
    </location>
    <ligand>
        <name>thiamine diphosphate</name>
        <dbReference type="ChEBI" id="CHEBI:58937"/>
    </ligand>
</feature>
<evidence type="ECO:0000256" key="17">
    <source>
        <dbReference type="SAM" id="MobiDB-lite"/>
    </source>
</evidence>
<keyword evidence="8 13" id="KW-0786">Thiamine pyrophosphate</keyword>
<dbReference type="InterPro" id="IPR033247">
    <property type="entry name" value="Transketolase_fam"/>
</dbReference>
<dbReference type="EMBL" id="CP081869">
    <property type="protein sequence ID" value="QZO01383.1"/>
    <property type="molecule type" value="Genomic_DNA"/>
</dbReference>
<gene>
    <name evidence="19" type="primary">tkt</name>
    <name evidence="19" type="ORF">K6K41_07950</name>
</gene>
<keyword evidence="20" id="KW-1185">Reference proteome</keyword>
<dbReference type="SUPFAM" id="SSF52518">
    <property type="entry name" value="Thiamin diphosphate-binding fold (THDP-binding)"/>
    <property type="match status" value="2"/>
</dbReference>
<feature type="domain" description="Transketolase-like pyrimidine-binding" evidence="18">
    <location>
        <begin position="351"/>
        <end position="521"/>
    </location>
</feature>
<feature type="binding site" evidence="13">
    <location>
        <position position="156"/>
    </location>
    <ligand>
        <name>thiamine diphosphate</name>
        <dbReference type="ChEBI" id="CHEBI:58937"/>
    </ligand>
</feature>
<dbReference type="AlphaFoldDB" id="A0A9E6UIY6"/>
<keyword evidence="7 14" id="KW-0460">Magnesium</keyword>